<proteinExistence type="predicted"/>
<reference evidence="1" key="1">
    <citation type="journal article" date="2022" name="Int. J. Mol. Sci.">
        <title>Draft Genome of Tanacetum Coccineum: Genomic Comparison of Closely Related Tanacetum-Family Plants.</title>
        <authorList>
            <person name="Yamashiro T."/>
            <person name="Shiraishi A."/>
            <person name="Nakayama K."/>
            <person name="Satake H."/>
        </authorList>
    </citation>
    <scope>NUCLEOTIDE SEQUENCE</scope>
</reference>
<name>A0ABQ5C6G2_9ASTR</name>
<evidence type="ECO:0000313" key="1">
    <source>
        <dbReference type="EMBL" id="GJT22690.1"/>
    </source>
</evidence>
<dbReference type="EMBL" id="BQNB010013990">
    <property type="protein sequence ID" value="GJT22690.1"/>
    <property type="molecule type" value="Genomic_DNA"/>
</dbReference>
<organism evidence="1 2">
    <name type="scientific">Tanacetum coccineum</name>
    <dbReference type="NCBI Taxonomy" id="301880"/>
    <lineage>
        <taxon>Eukaryota</taxon>
        <taxon>Viridiplantae</taxon>
        <taxon>Streptophyta</taxon>
        <taxon>Embryophyta</taxon>
        <taxon>Tracheophyta</taxon>
        <taxon>Spermatophyta</taxon>
        <taxon>Magnoliopsida</taxon>
        <taxon>eudicotyledons</taxon>
        <taxon>Gunneridae</taxon>
        <taxon>Pentapetalae</taxon>
        <taxon>asterids</taxon>
        <taxon>campanulids</taxon>
        <taxon>Asterales</taxon>
        <taxon>Asteraceae</taxon>
        <taxon>Asteroideae</taxon>
        <taxon>Anthemideae</taxon>
        <taxon>Anthemidinae</taxon>
        <taxon>Tanacetum</taxon>
    </lineage>
</organism>
<dbReference type="Proteomes" id="UP001151760">
    <property type="component" value="Unassembled WGS sequence"/>
</dbReference>
<reference evidence="1" key="2">
    <citation type="submission" date="2022-01" db="EMBL/GenBank/DDBJ databases">
        <authorList>
            <person name="Yamashiro T."/>
            <person name="Shiraishi A."/>
            <person name="Satake H."/>
            <person name="Nakayama K."/>
        </authorList>
    </citation>
    <scope>NUCLEOTIDE SEQUENCE</scope>
</reference>
<keyword evidence="2" id="KW-1185">Reference proteome</keyword>
<evidence type="ECO:0008006" key="3">
    <source>
        <dbReference type="Google" id="ProtNLM"/>
    </source>
</evidence>
<gene>
    <name evidence="1" type="ORF">Tco_0892627</name>
</gene>
<protein>
    <recommendedName>
        <fullName evidence="3">Aminotransferase-like plant mobile domain-containing protein</fullName>
    </recommendedName>
</protein>
<accession>A0ABQ5C6G2</accession>
<evidence type="ECO:0000313" key="2">
    <source>
        <dbReference type="Proteomes" id="UP001151760"/>
    </source>
</evidence>
<sequence length="585" mass="67482">MLPFRCVINGLAFQPSSSYPSIIIGALGGEQGGKRVRWEEAIRKKIRRRQEPRREPSSFSLRPFKNELERATSTVDTYFHICSLREVTPPSKDVFSITPTRESTACVTPFIRWIEDYLLPDGLKIPPHVGSYNGKGDHDNYLHLFEGATRMQKWAMHVACHMFWGEIPLRPIRRIHQGRYGVSMPALTKDHRGIKLNTPYPEDQYAVLEIWNEYNILEDIKRGPYSKKSPIRRIQSLDTPATFRIPSNFDDGNPTTLQLLKLPFQNFTSSSIKFNLASTQISSKGTCSVRSAKHFLRVDDNLHDLRSVEAEFPAIDIDDAFAPQDALPCKSQVSTPVNDEIDFRISFDESDDEDYTIICDKNSFSYKMISVNNLKTDSENDNEKAGIPSFPPPKPTISYVDDLDFFKDFKNEFPAIVYNDAQMSKSDYLTEQTLSPQHNNESDLNDETSLSEYDEVGQNVLYFNDLFPFNVIHPNDLKSDEDNDNNEIDIIQSSEGNLNTHRSNMIMETSRDKIDEIFDKESFVLELNVNIVTWIYLFNGMLLCFIRNLYVPFGILFDPKRYYKDGDCVIMLRRLRYIFFTLINL</sequence>
<comment type="caution">
    <text evidence="1">The sequence shown here is derived from an EMBL/GenBank/DDBJ whole genome shotgun (WGS) entry which is preliminary data.</text>
</comment>